<dbReference type="Proteomes" id="UP000178129">
    <property type="component" value="Unassembled WGS sequence"/>
</dbReference>
<dbReference type="InParanoid" id="A0A1E1LJ96"/>
<organism evidence="1 2">
    <name type="scientific">Rhynchosporium graminicola</name>
    <dbReference type="NCBI Taxonomy" id="2792576"/>
    <lineage>
        <taxon>Eukaryota</taxon>
        <taxon>Fungi</taxon>
        <taxon>Dikarya</taxon>
        <taxon>Ascomycota</taxon>
        <taxon>Pezizomycotina</taxon>
        <taxon>Leotiomycetes</taxon>
        <taxon>Helotiales</taxon>
        <taxon>Ploettnerulaceae</taxon>
        <taxon>Rhynchosporium</taxon>
    </lineage>
</organism>
<comment type="caution">
    <text evidence="1">The sequence shown here is derived from an EMBL/GenBank/DDBJ whole genome shotgun (WGS) entry which is preliminary data.</text>
</comment>
<evidence type="ECO:0000313" key="2">
    <source>
        <dbReference type="Proteomes" id="UP000178129"/>
    </source>
</evidence>
<accession>A0A1E1LJ96</accession>
<name>A0A1E1LJ96_9HELO</name>
<proteinExistence type="predicted"/>
<gene>
    <name evidence="1" type="ORF">RCO7_07536</name>
</gene>
<dbReference type="AlphaFoldDB" id="A0A1E1LJ96"/>
<sequence length="102" mass="11531">MFSTSTHEQDFPRMNSIAICCRQPDFGLFSIRTHFTHPLPIPDLRAGTITTQLLETPLQTVGGRGFQSTVVRIWRGVNLGRRALERQSEEFERGYGLGLVVL</sequence>
<keyword evidence="2" id="KW-1185">Reference proteome</keyword>
<protein>
    <submittedName>
        <fullName evidence="1">Uncharacterized protein</fullName>
    </submittedName>
</protein>
<dbReference type="EMBL" id="FJUW01000056">
    <property type="protein sequence ID" value="CZT10577.1"/>
    <property type="molecule type" value="Genomic_DNA"/>
</dbReference>
<reference evidence="2" key="1">
    <citation type="submission" date="2016-03" db="EMBL/GenBank/DDBJ databases">
        <authorList>
            <person name="Ploux O."/>
        </authorList>
    </citation>
    <scope>NUCLEOTIDE SEQUENCE [LARGE SCALE GENOMIC DNA]</scope>
    <source>
        <strain evidence="2">UK7</strain>
    </source>
</reference>
<evidence type="ECO:0000313" key="1">
    <source>
        <dbReference type="EMBL" id="CZT10577.1"/>
    </source>
</evidence>